<dbReference type="Pfam" id="PF01739">
    <property type="entry name" value="CheR"/>
    <property type="match status" value="1"/>
</dbReference>
<evidence type="ECO:0000313" key="9">
    <source>
        <dbReference type="Proteomes" id="UP000002745"/>
    </source>
</evidence>
<dbReference type="InterPro" id="IPR036804">
    <property type="entry name" value="CheR_N_sf"/>
</dbReference>
<dbReference type="AlphaFoldDB" id="C6XM17"/>
<dbReference type="STRING" id="582402.Hbal_2168"/>
<comment type="catalytic activity">
    <reaction evidence="1 5">
        <text>L-glutamyl-[protein] + S-adenosyl-L-methionine = [protein]-L-glutamate 5-O-methyl ester + S-adenosyl-L-homocysteine</text>
        <dbReference type="Rhea" id="RHEA:24452"/>
        <dbReference type="Rhea" id="RHEA-COMP:10208"/>
        <dbReference type="Rhea" id="RHEA-COMP:10311"/>
        <dbReference type="ChEBI" id="CHEBI:29973"/>
        <dbReference type="ChEBI" id="CHEBI:57856"/>
        <dbReference type="ChEBI" id="CHEBI:59789"/>
        <dbReference type="ChEBI" id="CHEBI:82795"/>
        <dbReference type="EC" id="2.1.1.80"/>
    </reaction>
</comment>
<dbReference type="RefSeq" id="WP_015827999.1">
    <property type="nucleotide sequence ID" value="NC_012982.1"/>
</dbReference>
<dbReference type="PANTHER" id="PTHR24422">
    <property type="entry name" value="CHEMOTAXIS PROTEIN METHYLTRANSFERASE"/>
    <property type="match status" value="1"/>
</dbReference>
<keyword evidence="9" id="KW-1185">Reference proteome</keyword>
<reference evidence="9" key="1">
    <citation type="journal article" date="2011" name="J. Bacteriol.">
        <title>Genome sequences of eight morphologically diverse alphaproteobacteria.</title>
        <authorList>
            <consortium name="US DOE Joint Genome Institute"/>
            <person name="Brown P.J."/>
            <person name="Kysela D.T."/>
            <person name="Buechlein A."/>
            <person name="Hemmerich C."/>
            <person name="Brun Y.V."/>
        </authorList>
    </citation>
    <scope>NUCLEOTIDE SEQUENCE [LARGE SCALE GENOMIC DNA]</scope>
    <source>
        <strain evidence="9">ATCC 49814 / DSM 5838 / IFAM 1418</strain>
    </source>
</reference>
<dbReference type="HOGENOM" id="CLU_025854_0_0_5"/>
<comment type="function">
    <text evidence="5">Methylation of the membrane-bound methyl-accepting chemotaxis proteins (MCP) to form gamma-glutamyl methyl ester residues in MCP.</text>
</comment>
<protein>
    <recommendedName>
        <fullName evidence="5">Chemotaxis protein methyltransferase</fullName>
        <ecNumber evidence="5">2.1.1.80</ecNumber>
    </recommendedName>
</protein>
<dbReference type="Gene3D" id="3.40.50.150">
    <property type="entry name" value="Vaccinia Virus protein VP39"/>
    <property type="match status" value="1"/>
</dbReference>
<dbReference type="PANTHER" id="PTHR24422:SF19">
    <property type="entry name" value="CHEMOTAXIS PROTEIN METHYLTRANSFERASE"/>
    <property type="match status" value="1"/>
</dbReference>
<dbReference type="InterPro" id="IPR000780">
    <property type="entry name" value="CheR_MeTrfase"/>
</dbReference>
<evidence type="ECO:0000256" key="3">
    <source>
        <dbReference type="ARBA" id="ARBA00022679"/>
    </source>
</evidence>
<dbReference type="eggNOG" id="COG1352">
    <property type="taxonomic scope" value="Bacteria"/>
</dbReference>
<dbReference type="InterPro" id="IPR026024">
    <property type="entry name" value="Chemotaxis_MeTrfase_CheR"/>
</dbReference>
<evidence type="ECO:0000259" key="7">
    <source>
        <dbReference type="PROSITE" id="PS50123"/>
    </source>
</evidence>
<dbReference type="InterPro" id="IPR022642">
    <property type="entry name" value="CheR_C"/>
</dbReference>
<evidence type="ECO:0000256" key="4">
    <source>
        <dbReference type="ARBA" id="ARBA00022691"/>
    </source>
</evidence>
<dbReference type="SUPFAM" id="SSF53335">
    <property type="entry name" value="S-adenosyl-L-methionine-dependent methyltransferases"/>
    <property type="match status" value="1"/>
</dbReference>
<dbReference type="SUPFAM" id="SSF47757">
    <property type="entry name" value="Chemotaxis receptor methyltransferase CheR, N-terminal domain"/>
    <property type="match status" value="1"/>
</dbReference>
<dbReference type="EC" id="2.1.1.80" evidence="5"/>
<feature type="binding site" evidence="6">
    <location>
        <position position="94"/>
    </location>
    <ligand>
        <name>S-adenosyl-L-methionine</name>
        <dbReference type="ChEBI" id="CHEBI:59789"/>
    </ligand>
</feature>
<dbReference type="PIRSF" id="PIRSF000410">
    <property type="entry name" value="CheR"/>
    <property type="match status" value="1"/>
</dbReference>
<dbReference type="EMBL" id="CP001678">
    <property type="protein sequence ID" value="ACT59849.1"/>
    <property type="molecule type" value="Genomic_DNA"/>
</dbReference>
<dbReference type="PRINTS" id="PR00996">
    <property type="entry name" value="CHERMTFRASE"/>
</dbReference>
<dbReference type="GO" id="GO:0008983">
    <property type="term" value="F:protein-glutamate O-methyltransferase activity"/>
    <property type="evidence" value="ECO:0007669"/>
    <property type="project" value="UniProtKB-EC"/>
</dbReference>
<feature type="domain" description="CheR-type methyltransferase" evidence="7">
    <location>
        <begin position="11"/>
        <end position="283"/>
    </location>
</feature>
<organism evidence="8 9">
    <name type="scientific">Hirschia baltica (strain ATCC 49814 / DSM 5838 / IFAM 1418)</name>
    <dbReference type="NCBI Taxonomy" id="582402"/>
    <lineage>
        <taxon>Bacteria</taxon>
        <taxon>Pseudomonadati</taxon>
        <taxon>Pseudomonadota</taxon>
        <taxon>Alphaproteobacteria</taxon>
        <taxon>Hyphomonadales</taxon>
        <taxon>Hyphomonadaceae</taxon>
        <taxon>Hirschia</taxon>
    </lineage>
</organism>
<evidence type="ECO:0000256" key="2">
    <source>
        <dbReference type="ARBA" id="ARBA00022603"/>
    </source>
</evidence>
<dbReference type="InterPro" id="IPR050903">
    <property type="entry name" value="Bact_Chemotaxis_MeTrfase"/>
</dbReference>
<evidence type="ECO:0000313" key="8">
    <source>
        <dbReference type="EMBL" id="ACT59849.1"/>
    </source>
</evidence>
<dbReference type="InterPro" id="IPR022641">
    <property type="entry name" value="CheR_N"/>
</dbReference>
<evidence type="ECO:0000256" key="1">
    <source>
        <dbReference type="ARBA" id="ARBA00001541"/>
    </source>
</evidence>
<dbReference type="KEGG" id="hba:Hbal_2168"/>
<feature type="binding site" evidence="6">
    <location>
        <begin position="232"/>
        <end position="233"/>
    </location>
    <ligand>
        <name>S-adenosyl-L-methionine</name>
        <dbReference type="ChEBI" id="CHEBI:59789"/>
    </ligand>
</feature>
<evidence type="ECO:0000256" key="5">
    <source>
        <dbReference type="PIRNR" id="PIRNR000410"/>
    </source>
</evidence>
<feature type="binding site" evidence="6">
    <location>
        <position position="88"/>
    </location>
    <ligand>
        <name>S-adenosyl-L-methionine</name>
        <dbReference type="ChEBI" id="CHEBI:59789"/>
    </ligand>
</feature>
<dbReference type="SMART" id="SM00138">
    <property type="entry name" value="MeTrc"/>
    <property type="match status" value="1"/>
</dbReference>
<dbReference type="PROSITE" id="PS50123">
    <property type="entry name" value="CHER"/>
    <property type="match status" value="1"/>
</dbReference>
<feature type="binding site" evidence="6">
    <location>
        <begin position="215"/>
        <end position="216"/>
    </location>
    <ligand>
        <name>S-adenosyl-L-methionine</name>
        <dbReference type="ChEBI" id="CHEBI:59789"/>
    </ligand>
</feature>
<dbReference type="Proteomes" id="UP000002745">
    <property type="component" value="Chromosome"/>
</dbReference>
<keyword evidence="4 5" id="KW-0949">S-adenosyl-L-methionine</keyword>
<dbReference type="InterPro" id="IPR029063">
    <property type="entry name" value="SAM-dependent_MTases_sf"/>
</dbReference>
<dbReference type="GO" id="GO:0032259">
    <property type="term" value="P:methylation"/>
    <property type="evidence" value="ECO:0007669"/>
    <property type="project" value="UniProtKB-KW"/>
</dbReference>
<evidence type="ECO:0000256" key="6">
    <source>
        <dbReference type="PIRSR" id="PIRSR000410-1"/>
    </source>
</evidence>
<accession>C6XM17</accession>
<dbReference type="Gene3D" id="1.10.155.10">
    <property type="entry name" value="Chemotaxis receptor methyltransferase CheR, N-terminal domain"/>
    <property type="match status" value="1"/>
</dbReference>
<dbReference type="Pfam" id="PF03705">
    <property type="entry name" value="CheR_N"/>
    <property type="match status" value="1"/>
</dbReference>
<name>C6XM17_HIRBI</name>
<gene>
    <name evidence="8" type="ordered locus">Hbal_2168</name>
</gene>
<dbReference type="OrthoDB" id="9816309at2"/>
<keyword evidence="2 5" id="KW-0489">Methyltransferase</keyword>
<sequence>MNALAKNTVADPEREFKMGNGEFQAIAKAIYKHAGIVIDSSKRELVYSRMSRRLRALSLSDFSSYLSILEGAQGKSEIKHLINTLTTNHTRFFREPHHFQYMQETIIPYWKKRAEKTGNKRLRIWCAASSTGEEPYTLAMVIANGLKGSVQWDWKILATDIDTSVLAAAKKGIYENKALEEIPKDYRRSYINKLGDGQFEIKPELKRHLTFNRLNLHGAWPIKTSFDMIFCRNVFIYFDLPSKQLLVDRFSEVLSEEGWFFLGHSESILVENSPFKLVGRTIYEPSNVVRRL</sequence>
<proteinExistence type="predicted"/>
<feature type="binding site" evidence="6">
    <location>
        <position position="160"/>
    </location>
    <ligand>
        <name>S-adenosyl-L-methionine</name>
        <dbReference type="ChEBI" id="CHEBI:59789"/>
    </ligand>
</feature>
<keyword evidence="3 5" id="KW-0808">Transferase</keyword>
<feature type="binding site" evidence="6">
    <location>
        <position position="90"/>
    </location>
    <ligand>
        <name>S-adenosyl-L-methionine</name>
        <dbReference type="ChEBI" id="CHEBI:59789"/>
    </ligand>
</feature>
<feature type="binding site" evidence="6">
    <location>
        <position position="134"/>
    </location>
    <ligand>
        <name>S-adenosyl-L-methionine</name>
        <dbReference type="ChEBI" id="CHEBI:59789"/>
    </ligand>
</feature>